<dbReference type="Gene3D" id="3.40.50.1820">
    <property type="entry name" value="alpha/beta hydrolase"/>
    <property type="match status" value="1"/>
</dbReference>
<organism evidence="4 5">
    <name type="scientific">Bugula neritina</name>
    <name type="common">Brown bryozoan</name>
    <name type="synonym">Sertularia neritina</name>
    <dbReference type="NCBI Taxonomy" id="10212"/>
    <lineage>
        <taxon>Eukaryota</taxon>
        <taxon>Metazoa</taxon>
        <taxon>Spiralia</taxon>
        <taxon>Lophotrochozoa</taxon>
        <taxon>Bryozoa</taxon>
        <taxon>Gymnolaemata</taxon>
        <taxon>Cheilostomatida</taxon>
        <taxon>Flustrina</taxon>
        <taxon>Buguloidea</taxon>
        <taxon>Bugulidae</taxon>
        <taxon>Bugula</taxon>
    </lineage>
</organism>
<evidence type="ECO:0000256" key="2">
    <source>
        <dbReference type="SAM" id="SignalP"/>
    </source>
</evidence>
<feature type="domain" description="Alpha/beta hydrolase fold-3" evidence="3">
    <location>
        <begin position="296"/>
        <end position="360"/>
    </location>
</feature>
<feature type="domain" description="Alpha/beta hydrolase fold-3" evidence="3">
    <location>
        <begin position="107"/>
        <end position="253"/>
    </location>
</feature>
<accession>A0A7J7K4U4</accession>
<dbReference type="AlphaFoldDB" id="A0A7J7K4U4"/>
<evidence type="ECO:0000313" key="5">
    <source>
        <dbReference type="Proteomes" id="UP000593567"/>
    </source>
</evidence>
<keyword evidence="1" id="KW-0378">Hydrolase</keyword>
<dbReference type="GO" id="GO:0016787">
    <property type="term" value="F:hydrolase activity"/>
    <property type="evidence" value="ECO:0007669"/>
    <property type="project" value="UniProtKB-KW"/>
</dbReference>
<dbReference type="Pfam" id="PF07859">
    <property type="entry name" value="Abhydrolase_3"/>
    <property type="match status" value="2"/>
</dbReference>
<keyword evidence="5" id="KW-1185">Reference proteome</keyword>
<dbReference type="InterPro" id="IPR050300">
    <property type="entry name" value="GDXG_lipolytic_enzyme"/>
</dbReference>
<feature type="signal peptide" evidence="2">
    <location>
        <begin position="1"/>
        <end position="16"/>
    </location>
</feature>
<feature type="chain" id="PRO_5029718234" evidence="2">
    <location>
        <begin position="17"/>
        <end position="385"/>
    </location>
</feature>
<evidence type="ECO:0000259" key="3">
    <source>
        <dbReference type="Pfam" id="PF07859"/>
    </source>
</evidence>
<dbReference type="PANTHER" id="PTHR48081">
    <property type="entry name" value="AB HYDROLASE SUPERFAMILY PROTEIN C4A8.06C"/>
    <property type="match status" value="1"/>
</dbReference>
<dbReference type="SUPFAM" id="SSF53474">
    <property type="entry name" value="alpha/beta-Hydrolases"/>
    <property type="match status" value="1"/>
</dbReference>
<sequence length="385" mass="43418">MKRLLLLFGVSLILLALYMDRQVPEHVVLHRARVVVISSLMNVIHTLMYIGETFFNYEYYHWLKFDFPIQPVMDNGDVKARNDVIADTPVRIYTPYSKTESSISPGILFFHGGGFCCLSIEGFYHDIAMDLANRTGSIVISVDYRLAPEYPHPVGLNDCFAVTKYVYEHSNQYGIDQNRLYISGDSSGGNFAAVINDMLAEKHSINLAGVILVYPTLQMATFDLPSCHTESFGPLTRTLMAKFLTTYFNVSSTKYHQAVLEGRHVCRSDRSIEIFSKYLKDKVSMSEECDVELSQKMAAVLDKTASPLFNDDVSGLSRTLILLAKADVLRDEGILYYERLKEKGVDVQLKIYDSAPHGFFSDGLCPTQYNMAMDEIVVFVNQSSS</sequence>
<dbReference type="OrthoDB" id="408631at2759"/>
<reference evidence="4" key="1">
    <citation type="submission" date="2020-06" db="EMBL/GenBank/DDBJ databases">
        <title>Draft genome of Bugula neritina, a colonial animal packing powerful symbionts and potential medicines.</title>
        <authorList>
            <person name="Rayko M."/>
        </authorList>
    </citation>
    <scope>NUCLEOTIDE SEQUENCE [LARGE SCALE GENOMIC DNA]</scope>
    <source>
        <strain evidence="4">Kwan_BN1</strain>
    </source>
</reference>
<keyword evidence="2" id="KW-0732">Signal</keyword>
<dbReference type="InterPro" id="IPR029058">
    <property type="entry name" value="AB_hydrolase_fold"/>
</dbReference>
<dbReference type="PANTHER" id="PTHR48081:SF8">
    <property type="entry name" value="ALPHA_BETA HYDROLASE FOLD-3 DOMAIN-CONTAINING PROTEIN-RELATED"/>
    <property type="match status" value="1"/>
</dbReference>
<dbReference type="Proteomes" id="UP000593567">
    <property type="component" value="Unassembled WGS sequence"/>
</dbReference>
<dbReference type="InterPro" id="IPR013094">
    <property type="entry name" value="AB_hydrolase_3"/>
</dbReference>
<evidence type="ECO:0000256" key="1">
    <source>
        <dbReference type="ARBA" id="ARBA00022801"/>
    </source>
</evidence>
<evidence type="ECO:0000313" key="4">
    <source>
        <dbReference type="EMBL" id="KAF6032964.1"/>
    </source>
</evidence>
<proteinExistence type="predicted"/>
<dbReference type="EMBL" id="VXIV02001465">
    <property type="protein sequence ID" value="KAF6032964.1"/>
    <property type="molecule type" value="Genomic_DNA"/>
</dbReference>
<gene>
    <name evidence="4" type="ORF">EB796_008760</name>
</gene>
<name>A0A7J7K4U4_BUGNE</name>
<comment type="caution">
    <text evidence="4">The sequence shown here is derived from an EMBL/GenBank/DDBJ whole genome shotgun (WGS) entry which is preliminary data.</text>
</comment>
<protein>
    <submittedName>
        <fullName evidence="4">NCEH1</fullName>
    </submittedName>
</protein>